<sequence>MDLSLCYHAVQIVLKNALPREKEFVELEHCIICIDNLFDCSQAQLSSFLVDIFQVLEIWEVNHLVNPNTSHFICLLDNGTFLCTCMAFKILGYPCCHFYRVMTLTPIARFHISLINNCWYKELLQGKNISNAIQMELSQIGDIEVSKVILKKRKFGELFGLGRKIISDVIEDGDEETYNEVLNFLQSIQQRRQRIFHNNNNVNVNIVGIQNPVTRIPH</sequence>
<evidence type="ECO:0000313" key="4">
    <source>
        <dbReference type="EMBL" id="PKC52119.1"/>
    </source>
</evidence>
<proteinExistence type="predicted"/>
<reference evidence="3 6" key="1">
    <citation type="submission" date="2016-04" db="EMBL/GenBank/DDBJ databases">
        <title>Genome analyses suggest a sexual origin of heterokaryosis in a supposedly ancient asexual fungus.</title>
        <authorList>
            <person name="Ropars J."/>
            <person name="Sedzielewska K."/>
            <person name="Noel J."/>
            <person name="Charron P."/>
            <person name="Farinelli L."/>
            <person name="Marton T."/>
            <person name="Kruger M."/>
            <person name="Pelin A."/>
            <person name="Brachmann A."/>
            <person name="Corradi N."/>
        </authorList>
    </citation>
    <scope>NUCLEOTIDE SEQUENCE [LARGE SCALE GENOMIC DNA]</scope>
    <source>
        <strain evidence="3 6">A5</strain>
    </source>
</reference>
<keyword evidence="1" id="KW-0479">Metal-binding</keyword>
<evidence type="ECO:0000259" key="2">
    <source>
        <dbReference type="PROSITE" id="PS50966"/>
    </source>
</evidence>
<dbReference type="PROSITE" id="PS50966">
    <property type="entry name" value="ZF_SWIM"/>
    <property type="match status" value="1"/>
</dbReference>
<name>A0A2N0QM35_9GLOM</name>
<dbReference type="EMBL" id="LLXH01006366">
    <property type="protein sequence ID" value="PKC52119.1"/>
    <property type="molecule type" value="Genomic_DNA"/>
</dbReference>
<evidence type="ECO:0000256" key="1">
    <source>
        <dbReference type="PROSITE-ProRule" id="PRU00325"/>
    </source>
</evidence>
<dbReference type="Proteomes" id="UP000232688">
    <property type="component" value="Unassembled WGS sequence"/>
</dbReference>
<accession>A0A2N0QM35</accession>
<keyword evidence="1" id="KW-0863">Zinc-finger</keyword>
<feature type="non-terminal residue" evidence="4">
    <location>
        <position position="218"/>
    </location>
</feature>
<reference evidence="4 5" key="3">
    <citation type="submission" date="2017-10" db="EMBL/GenBank/DDBJ databases">
        <title>Extensive intraspecific genome diversity in a model arbuscular mycorrhizal fungus.</title>
        <authorList>
            <person name="Chen E.C.H."/>
            <person name="Morin E."/>
            <person name="Baudet D."/>
            <person name="Noel J."/>
            <person name="Ndikumana S."/>
            <person name="Charron P."/>
            <person name="St-Onge C."/>
            <person name="Giorgi J."/>
            <person name="Grigoriev I.V."/>
            <person name="Roux C."/>
            <person name="Martin F.M."/>
            <person name="Corradi N."/>
        </authorList>
    </citation>
    <scope>NUCLEOTIDE SEQUENCE [LARGE SCALE GENOMIC DNA]</scope>
    <source>
        <strain evidence="4 5">A1</strain>
    </source>
</reference>
<dbReference type="GO" id="GO:0008270">
    <property type="term" value="F:zinc ion binding"/>
    <property type="evidence" value="ECO:0007669"/>
    <property type="project" value="UniProtKB-KW"/>
</dbReference>
<organism evidence="4 5">
    <name type="scientific">Rhizophagus irregularis</name>
    <dbReference type="NCBI Taxonomy" id="588596"/>
    <lineage>
        <taxon>Eukaryota</taxon>
        <taxon>Fungi</taxon>
        <taxon>Fungi incertae sedis</taxon>
        <taxon>Mucoromycota</taxon>
        <taxon>Glomeromycotina</taxon>
        <taxon>Glomeromycetes</taxon>
        <taxon>Glomerales</taxon>
        <taxon>Glomeraceae</taxon>
        <taxon>Rhizophagus</taxon>
    </lineage>
</organism>
<dbReference type="Proteomes" id="UP000232722">
    <property type="component" value="Unassembled WGS sequence"/>
</dbReference>
<feature type="domain" description="SWIM-type" evidence="2">
    <location>
        <begin position="72"/>
        <end position="106"/>
    </location>
</feature>
<protein>
    <recommendedName>
        <fullName evidence="2">SWIM-type domain-containing protein</fullName>
    </recommendedName>
</protein>
<dbReference type="AlphaFoldDB" id="A0A2N0QM35"/>
<dbReference type="EMBL" id="LLXJ01008563">
    <property type="protein sequence ID" value="PKB93242.1"/>
    <property type="molecule type" value="Genomic_DNA"/>
</dbReference>
<dbReference type="VEuPathDB" id="FungiDB:FUN_008949"/>
<evidence type="ECO:0000313" key="5">
    <source>
        <dbReference type="Proteomes" id="UP000232688"/>
    </source>
</evidence>
<reference evidence="3 6" key="2">
    <citation type="submission" date="2017-09" db="EMBL/GenBank/DDBJ databases">
        <title>Extensive intraspecific genome diversity in a model arbuscular mycorrhizal fungus.</title>
        <authorList>
            <person name="Chen E.C."/>
            <person name="Morin E."/>
            <person name="Beaudet D."/>
            <person name="Noel J."/>
            <person name="Ndikumana S."/>
            <person name="Charron P."/>
            <person name="St-Onge C."/>
            <person name="Giorgi J."/>
            <person name="Grigoriev I.V."/>
            <person name="Roux C."/>
            <person name="Martin F.M."/>
            <person name="Corradi N."/>
        </authorList>
    </citation>
    <scope>NUCLEOTIDE SEQUENCE [LARGE SCALE GENOMIC DNA]</scope>
    <source>
        <strain evidence="3 6">A5</strain>
    </source>
</reference>
<comment type="caution">
    <text evidence="4">The sequence shown here is derived from an EMBL/GenBank/DDBJ whole genome shotgun (WGS) entry which is preliminary data.</text>
</comment>
<evidence type="ECO:0000313" key="6">
    <source>
        <dbReference type="Proteomes" id="UP000232722"/>
    </source>
</evidence>
<keyword evidence="1" id="KW-0862">Zinc</keyword>
<dbReference type="VEuPathDB" id="FungiDB:RhiirFUN_008157"/>
<evidence type="ECO:0000313" key="3">
    <source>
        <dbReference type="EMBL" id="PKB93242.1"/>
    </source>
</evidence>
<gene>
    <name evidence="4" type="ORF">RhiirA1_482232</name>
    <name evidence="3" type="ORF">RhiirA5_441890</name>
</gene>
<reference evidence="4 5" key="4">
    <citation type="submission" date="2017-10" db="EMBL/GenBank/DDBJ databases">
        <title>Genome analyses suggest a sexual origin of heterokaryosis in a supposedly ancient asexual fungus.</title>
        <authorList>
            <person name="Corradi N."/>
            <person name="Sedzielewska K."/>
            <person name="Noel J."/>
            <person name="Charron P."/>
            <person name="Farinelli L."/>
            <person name="Marton T."/>
            <person name="Kruger M."/>
            <person name="Pelin A."/>
            <person name="Brachmann A."/>
            <person name="Corradi N."/>
        </authorList>
    </citation>
    <scope>NUCLEOTIDE SEQUENCE [LARGE SCALE GENOMIC DNA]</scope>
    <source>
        <strain evidence="4 5">A1</strain>
    </source>
</reference>
<dbReference type="InterPro" id="IPR007527">
    <property type="entry name" value="Znf_SWIM"/>
</dbReference>
<dbReference type="VEuPathDB" id="FungiDB:RhiirA1_482232"/>